<gene>
    <name evidence="6" type="ORF">AZ78_3183</name>
</gene>
<dbReference type="Pfam" id="PF03466">
    <property type="entry name" value="LysR_substrate"/>
    <property type="match status" value="1"/>
</dbReference>
<dbReference type="RefSeq" id="WP_036105445.1">
    <property type="nucleotide sequence ID" value="NZ_JAJA02000001.1"/>
</dbReference>
<keyword evidence="3" id="KW-0238">DNA-binding</keyword>
<evidence type="ECO:0000313" key="6">
    <source>
        <dbReference type="EMBL" id="KWS05631.1"/>
    </source>
</evidence>
<dbReference type="SUPFAM" id="SSF53850">
    <property type="entry name" value="Periplasmic binding protein-like II"/>
    <property type="match status" value="1"/>
</dbReference>
<comment type="similarity">
    <text evidence="1">Belongs to the LysR transcriptional regulatory family.</text>
</comment>
<keyword evidence="4" id="KW-0804">Transcription</keyword>
<proteinExistence type="inferred from homology"/>
<dbReference type="InterPro" id="IPR000847">
    <property type="entry name" value="LysR_HTH_N"/>
</dbReference>
<keyword evidence="2" id="KW-0805">Transcription regulation</keyword>
<keyword evidence="7" id="KW-1185">Reference proteome</keyword>
<dbReference type="Gene3D" id="1.10.10.10">
    <property type="entry name" value="Winged helix-like DNA-binding domain superfamily/Winged helix DNA-binding domain"/>
    <property type="match status" value="1"/>
</dbReference>
<feature type="domain" description="HTH lysR-type" evidence="5">
    <location>
        <begin position="1"/>
        <end position="59"/>
    </location>
</feature>
<dbReference type="PANTHER" id="PTHR30537:SF5">
    <property type="entry name" value="HTH-TYPE TRANSCRIPTIONAL ACTIVATOR TTDR-RELATED"/>
    <property type="match status" value="1"/>
</dbReference>
<evidence type="ECO:0000256" key="3">
    <source>
        <dbReference type="ARBA" id="ARBA00023125"/>
    </source>
</evidence>
<evidence type="ECO:0000256" key="1">
    <source>
        <dbReference type="ARBA" id="ARBA00009437"/>
    </source>
</evidence>
<evidence type="ECO:0000313" key="7">
    <source>
        <dbReference type="Proteomes" id="UP000023435"/>
    </source>
</evidence>
<dbReference type="GO" id="GO:0006351">
    <property type="term" value="P:DNA-templated transcription"/>
    <property type="evidence" value="ECO:0007669"/>
    <property type="project" value="TreeGrafter"/>
</dbReference>
<dbReference type="Pfam" id="PF00126">
    <property type="entry name" value="HTH_1"/>
    <property type="match status" value="1"/>
</dbReference>
<evidence type="ECO:0000256" key="4">
    <source>
        <dbReference type="ARBA" id="ARBA00023163"/>
    </source>
</evidence>
<dbReference type="InterPro" id="IPR036388">
    <property type="entry name" value="WH-like_DNA-bd_sf"/>
</dbReference>
<accession>A0A125MN72</accession>
<reference evidence="6 7" key="1">
    <citation type="journal article" date="2014" name="Genome Announc.">
        <title>Draft Genome Sequence of Lysobacter capsici AZ78, a Bacterium Antagonistic to Plant-Pathogenic Oomycetes.</title>
        <authorList>
            <person name="Puopolo G."/>
            <person name="Sonego P."/>
            <person name="Engelen K."/>
            <person name="Pertot I."/>
        </authorList>
    </citation>
    <scope>NUCLEOTIDE SEQUENCE [LARGE SCALE GENOMIC DNA]</scope>
    <source>
        <strain evidence="6 7">AZ78</strain>
    </source>
</reference>
<dbReference type="EMBL" id="JAJA02000001">
    <property type="protein sequence ID" value="KWS05631.1"/>
    <property type="molecule type" value="Genomic_DNA"/>
</dbReference>
<dbReference type="InterPro" id="IPR036390">
    <property type="entry name" value="WH_DNA-bd_sf"/>
</dbReference>
<dbReference type="Proteomes" id="UP000023435">
    <property type="component" value="Unassembled WGS sequence"/>
</dbReference>
<dbReference type="GO" id="GO:0043565">
    <property type="term" value="F:sequence-specific DNA binding"/>
    <property type="evidence" value="ECO:0007669"/>
    <property type="project" value="TreeGrafter"/>
</dbReference>
<dbReference type="SUPFAM" id="SSF46785">
    <property type="entry name" value="Winged helix' DNA-binding domain"/>
    <property type="match status" value="1"/>
</dbReference>
<dbReference type="InterPro" id="IPR005119">
    <property type="entry name" value="LysR_subst-bd"/>
</dbReference>
<dbReference type="GO" id="GO:0003700">
    <property type="term" value="F:DNA-binding transcription factor activity"/>
    <property type="evidence" value="ECO:0007669"/>
    <property type="project" value="InterPro"/>
</dbReference>
<sequence>MDRLDAMLIFLSVVDKGSLVAASRALGRSPATVTRAVTLLEQRSGERLLHRSARRVRLTDSGERHAAVYRSVLAELSEVEDADKRGIKNDSALSGSFAITAPDLFGRLKLLPVVEDFLAEHPLVRARVLLLNRIVNLVDEGVDMAVRLAPLPDSGIVAVRLGEVRRLVCASPGYIARCGAPQTPAELRAHACLGEDEAKERELWQFVDRGSPRQRAISVAVQPRIALNGAVAAIDAAIRGNGICRARCYQVIEHLAAGRLVRVLSAFEPGPIPVNLLFHRVPRRNRVLRAFIDYATPRLRAELTAIAAAMV</sequence>
<protein>
    <submittedName>
        <fullName evidence="6">Transcriptional regulator, LysR family</fullName>
    </submittedName>
</protein>
<dbReference type="AlphaFoldDB" id="A0A125MN72"/>
<comment type="caution">
    <text evidence="6">The sequence shown here is derived from an EMBL/GenBank/DDBJ whole genome shotgun (WGS) entry which is preliminary data.</text>
</comment>
<dbReference type="OrthoDB" id="9810065at2"/>
<organism evidence="6 7">
    <name type="scientific">Lysobacter capsici AZ78</name>
    <dbReference type="NCBI Taxonomy" id="1444315"/>
    <lineage>
        <taxon>Bacteria</taxon>
        <taxon>Pseudomonadati</taxon>
        <taxon>Pseudomonadota</taxon>
        <taxon>Gammaproteobacteria</taxon>
        <taxon>Lysobacterales</taxon>
        <taxon>Lysobacteraceae</taxon>
        <taxon>Lysobacter</taxon>
    </lineage>
</organism>
<dbReference type="Gene3D" id="3.40.190.290">
    <property type="match status" value="1"/>
</dbReference>
<evidence type="ECO:0000259" key="5">
    <source>
        <dbReference type="PROSITE" id="PS50931"/>
    </source>
</evidence>
<evidence type="ECO:0000256" key="2">
    <source>
        <dbReference type="ARBA" id="ARBA00023015"/>
    </source>
</evidence>
<name>A0A125MN72_9GAMM</name>
<dbReference type="PROSITE" id="PS50931">
    <property type="entry name" value="HTH_LYSR"/>
    <property type="match status" value="1"/>
</dbReference>
<dbReference type="InterPro" id="IPR058163">
    <property type="entry name" value="LysR-type_TF_proteobact-type"/>
</dbReference>
<dbReference type="PANTHER" id="PTHR30537">
    <property type="entry name" value="HTH-TYPE TRANSCRIPTIONAL REGULATOR"/>
    <property type="match status" value="1"/>
</dbReference>